<dbReference type="Pfam" id="PF02771">
    <property type="entry name" value="Acyl-CoA_dh_N"/>
    <property type="match status" value="1"/>
</dbReference>
<reference evidence="15" key="1">
    <citation type="submission" date="2017-11" db="EMBL/GenBank/DDBJ databases">
        <title>The complete genome sequence of Sphingopyxis pomeranensis sp. nov. strain WS5A3p.</title>
        <authorList>
            <person name="Kaminski M.A."/>
        </authorList>
    </citation>
    <scope>NUCLEOTIDE SEQUENCE [LARGE SCALE GENOMIC DNA]</scope>
    <source>
        <strain evidence="15">WS5A3p</strain>
    </source>
</reference>
<evidence type="ECO:0000256" key="10">
    <source>
        <dbReference type="RuleBase" id="RU362125"/>
    </source>
</evidence>
<dbReference type="EMBL" id="PHFW01000003">
    <property type="protein sequence ID" value="PQM26982.1"/>
    <property type="molecule type" value="Genomic_DNA"/>
</dbReference>
<dbReference type="GO" id="GO:0033539">
    <property type="term" value="P:fatty acid beta-oxidation using acyl-CoA dehydrogenase"/>
    <property type="evidence" value="ECO:0007669"/>
    <property type="project" value="TreeGrafter"/>
</dbReference>
<keyword evidence="4 10" id="KW-0285">Flavoprotein</keyword>
<dbReference type="RefSeq" id="WP_106000352.1">
    <property type="nucleotide sequence ID" value="NZ_CM009578.1"/>
</dbReference>
<comment type="caution">
    <text evidence="14">The sequence shown here is derived from an EMBL/GenBank/DDBJ whole genome shotgun (WGS) entry which is preliminary data.</text>
</comment>
<dbReference type="PANTHER" id="PTHR48083:SF20">
    <property type="entry name" value="LONG-CHAIN SPECIFIC ACYL-COA DEHYDROGENASE, MITOCHONDRIAL"/>
    <property type="match status" value="1"/>
</dbReference>
<evidence type="ECO:0000313" key="15">
    <source>
        <dbReference type="Proteomes" id="UP000238954"/>
    </source>
</evidence>
<feature type="domain" description="Acyl-CoA oxidase/dehydrogenase middle" evidence="12">
    <location>
        <begin position="123"/>
        <end position="218"/>
    </location>
</feature>
<dbReference type="GO" id="GO:0050660">
    <property type="term" value="F:flavin adenine dinucleotide binding"/>
    <property type="evidence" value="ECO:0007669"/>
    <property type="project" value="InterPro"/>
</dbReference>
<evidence type="ECO:0000256" key="7">
    <source>
        <dbReference type="ARBA" id="ARBA00037085"/>
    </source>
</evidence>
<evidence type="ECO:0000256" key="8">
    <source>
        <dbReference type="ARBA" id="ARBA00040394"/>
    </source>
</evidence>
<feature type="domain" description="Acyl-CoA dehydrogenase/oxidase C-terminal" evidence="11">
    <location>
        <begin position="230"/>
        <end position="377"/>
    </location>
</feature>
<dbReference type="Proteomes" id="UP000238954">
    <property type="component" value="Chromosome"/>
</dbReference>
<evidence type="ECO:0000256" key="9">
    <source>
        <dbReference type="ARBA" id="ARBA00042660"/>
    </source>
</evidence>
<comment type="function">
    <text evidence="7">Catalyzes the dehydrogenation at the alpha-beta position of ACP-bound acyl chains. This results in the introduction of a double bond in the lipidic chain, which is further transferred to the epsilon-amino group of lysine residue in the mycobactin core by MbtK.</text>
</comment>
<dbReference type="InterPro" id="IPR006089">
    <property type="entry name" value="Acyl-CoA_DH_CS"/>
</dbReference>
<evidence type="ECO:0000256" key="5">
    <source>
        <dbReference type="ARBA" id="ARBA00022827"/>
    </source>
</evidence>
<dbReference type="OrthoDB" id="9780544at2"/>
<dbReference type="FunFam" id="1.10.540.10:FF:000009">
    <property type="entry name" value="Probable acyl-CoA dehydrogenase"/>
    <property type="match status" value="1"/>
</dbReference>
<dbReference type="Pfam" id="PF02770">
    <property type="entry name" value="Acyl-CoA_dh_M"/>
    <property type="match status" value="1"/>
</dbReference>
<dbReference type="InterPro" id="IPR050741">
    <property type="entry name" value="Acyl-CoA_dehydrogenase"/>
</dbReference>
<dbReference type="PROSITE" id="PS00073">
    <property type="entry name" value="ACYL_COA_DH_2"/>
    <property type="match status" value="1"/>
</dbReference>
<sequence>MIERTLFSDEHNIFRESVRRFLEREIAPHHARWEEQGIVDRSAWLAAGKESLLCMTIPEQYGGAGLDRLYPTILIEELARNNLSGPNFPLHSEIVAPYLLHYGTEEQKLRWLPPMARGEVIGAVAMTEPSGGSDLAALRTSAVRDGDDYIINGQKTFISNGHLADLIVVAARTTQGAGAKGVTLLLVEGDRPGFKRGRKLDKIGLHAQDTAELFFDDVRVPATNVLGEVDRGFICLMQELAWERTSIAIRAAALCEHAIRWTTDYTRDRQAFGQALFDMQHTRFKLADWHAQTQVMRVFVDRCIELVVEGKLDANAAAVAKFQATDLLMRLLDDCVQMHGGYGFTREYLIGRTYSDSRYMRIAGGSNEIMRELIARTL</sequence>
<dbReference type="Pfam" id="PF00441">
    <property type="entry name" value="Acyl-CoA_dh_1"/>
    <property type="match status" value="1"/>
</dbReference>
<comment type="cofactor">
    <cofactor evidence="1 10">
        <name>FAD</name>
        <dbReference type="ChEBI" id="CHEBI:57692"/>
    </cofactor>
</comment>
<evidence type="ECO:0000256" key="3">
    <source>
        <dbReference type="ARBA" id="ARBA00009347"/>
    </source>
</evidence>
<evidence type="ECO:0000259" key="11">
    <source>
        <dbReference type="Pfam" id="PF00441"/>
    </source>
</evidence>
<dbReference type="InterPro" id="IPR009100">
    <property type="entry name" value="AcylCoA_DH/oxidase_NM_dom_sf"/>
</dbReference>
<dbReference type="InterPro" id="IPR036250">
    <property type="entry name" value="AcylCo_DH-like_C"/>
</dbReference>
<organism evidence="14 15">
    <name type="scientific">Sphingopyxis lindanitolerans</name>
    <dbReference type="NCBI Taxonomy" id="2054227"/>
    <lineage>
        <taxon>Bacteria</taxon>
        <taxon>Pseudomonadati</taxon>
        <taxon>Pseudomonadota</taxon>
        <taxon>Alphaproteobacteria</taxon>
        <taxon>Sphingomonadales</taxon>
        <taxon>Sphingomonadaceae</taxon>
        <taxon>Sphingopyxis</taxon>
    </lineage>
</organism>
<evidence type="ECO:0000256" key="4">
    <source>
        <dbReference type="ARBA" id="ARBA00022630"/>
    </source>
</evidence>
<protein>
    <recommendedName>
        <fullName evidence="8">Acyl-[acyl-carrier-protein] dehydrogenase MbtN</fullName>
    </recommendedName>
    <alternativeName>
        <fullName evidence="9">Mycobactin synthase protein N</fullName>
    </alternativeName>
</protein>
<evidence type="ECO:0000256" key="1">
    <source>
        <dbReference type="ARBA" id="ARBA00001974"/>
    </source>
</evidence>
<dbReference type="FunFam" id="2.40.110.10:FF:000002">
    <property type="entry name" value="Acyl-CoA dehydrogenase fadE12"/>
    <property type="match status" value="1"/>
</dbReference>
<dbReference type="Gene3D" id="1.10.540.10">
    <property type="entry name" value="Acyl-CoA dehydrogenase/oxidase, N-terminal domain"/>
    <property type="match status" value="1"/>
</dbReference>
<evidence type="ECO:0000259" key="12">
    <source>
        <dbReference type="Pfam" id="PF02770"/>
    </source>
</evidence>
<dbReference type="InterPro" id="IPR009075">
    <property type="entry name" value="AcylCo_DH/oxidase_C"/>
</dbReference>
<keyword evidence="5 10" id="KW-0274">FAD</keyword>
<proteinExistence type="inferred from homology"/>
<comment type="pathway">
    <text evidence="2">Siderophore biosynthesis; mycobactin biosynthesis.</text>
</comment>
<dbReference type="InterPro" id="IPR046373">
    <property type="entry name" value="Acyl-CoA_Oxase/DH_mid-dom_sf"/>
</dbReference>
<name>A0A2S8B3K9_9SPHN</name>
<dbReference type="PROSITE" id="PS00072">
    <property type="entry name" value="ACYL_COA_DH_1"/>
    <property type="match status" value="1"/>
</dbReference>
<dbReference type="InterPro" id="IPR013786">
    <property type="entry name" value="AcylCoA_DH/ox_N"/>
</dbReference>
<feature type="domain" description="Acyl-CoA dehydrogenase/oxidase N-terminal" evidence="13">
    <location>
        <begin position="8"/>
        <end position="119"/>
    </location>
</feature>
<evidence type="ECO:0000256" key="6">
    <source>
        <dbReference type="ARBA" id="ARBA00023002"/>
    </source>
</evidence>
<dbReference type="FunFam" id="1.20.140.10:FF:000001">
    <property type="entry name" value="Acyl-CoA dehydrogenase"/>
    <property type="match status" value="1"/>
</dbReference>
<evidence type="ECO:0000313" key="14">
    <source>
        <dbReference type="EMBL" id="PQM26982.1"/>
    </source>
</evidence>
<dbReference type="GO" id="GO:0005737">
    <property type="term" value="C:cytoplasm"/>
    <property type="evidence" value="ECO:0007669"/>
    <property type="project" value="TreeGrafter"/>
</dbReference>
<dbReference type="PANTHER" id="PTHR48083">
    <property type="entry name" value="MEDIUM-CHAIN SPECIFIC ACYL-COA DEHYDROGENASE, MITOCHONDRIAL-RELATED"/>
    <property type="match status" value="1"/>
</dbReference>
<comment type="similarity">
    <text evidence="3 10">Belongs to the acyl-CoA dehydrogenase family.</text>
</comment>
<keyword evidence="15" id="KW-1185">Reference proteome</keyword>
<dbReference type="GO" id="GO:0003995">
    <property type="term" value="F:acyl-CoA dehydrogenase activity"/>
    <property type="evidence" value="ECO:0007669"/>
    <property type="project" value="InterPro"/>
</dbReference>
<dbReference type="SUPFAM" id="SSF47203">
    <property type="entry name" value="Acyl-CoA dehydrogenase C-terminal domain-like"/>
    <property type="match status" value="1"/>
</dbReference>
<dbReference type="AlphaFoldDB" id="A0A2S8B3K9"/>
<evidence type="ECO:0000256" key="2">
    <source>
        <dbReference type="ARBA" id="ARBA00005102"/>
    </source>
</evidence>
<evidence type="ECO:0000259" key="13">
    <source>
        <dbReference type="Pfam" id="PF02771"/>
    </source>
</evidence>
<gene>
    <name evidence="14" type="ORF">CVO77_18625</name>
</gene>
<dbReference type="Gene3D" id="1.20.140.10">
    <property type="entry name" value="Butyryl-CoA Dehydrogenase, subunit A, domain 3"/>
    <property type="match status" value="1"/>
</dbReference>
<dbReference type="Gene3D" id="2.40.110.10">
    <property type="entry name" value="Butyryl-CoA Dehydrogenase, subunit A, domain 2"/>
    <property type="match status" value="1"/>
</dbReference>
<accession>A0A2S8B3K9</accession>
<dbReference type="InterPro" id="IPR037069">
    <property type="entry name" value="AcylCoA_DH/ox_N_sf"/>
</dbReference>
<dbReference type="InterPro" id="IPR006091">
    <property type="entry name" value="Acyl-CoA_Oxase/DH_mid-dom"/>
</dbReference>
<keyword evidence="6 10" id="KW-0560">Oxidoreductase</keyword>
<dbReference type="SUPFAM" id="SSF56645">
    <property type="entry name" value="Acyl-CoA dehydrogenase NM domain-like"/>
    <property type="match status" value="1"/>
</dbReference>